<keyword evidence="3" id="KW-0012">Acyltransferase</keyword>
<feature type="transmembrane region" description="Helical" evidence="1">
    <location>
        <begin position="106"/>
        <end position="129"/>
    </location>
</feature>
<feature type="transmembrane region" description="Helical" evidence="1">
    <location>
        <begin position="210"/>
        <end position="227"/>
    </location>
</feature>
<accession>L1MZ07</accession>
<keyword evidence="3" id="KW-0808">Transferase</keyword>
<organism evidence="3 4">
    <name type="scientific">Hoylesella saccharolytica F0055</name>
    <dbReference type="NCBI Taxonomy" id="1127699"/>
    <lineage>
        <taxon>Bacteria</taxon>
        <taxon>Pseudomonadati</taxon>
        <taxon>Bacteroidota</taxon>
        <taxon>Bacteroidia</taxon>
        <taxon>Bacteroidales</taxon>
        <taxon>Prevotellaceae</taxon>
        <taxon>Hoylesella</taxon>
    </lineage>
</organism>
<sequence length="310" mass="35576">MMRHNQHIDFFRAILITLVILVHIVNFGDLYPAVKHSILAFMMPAFLLITGYLANVNKPVKAFVLYIIKILLPYVIMVTGFALLSLCLPVRDGLDVFSLSAMVRVLFVTSIGPYWFLHTMMVCGIIYYVSFNVFDRLDVTAKYSIFASLLIAVALLTPLLNIKYAAYYFIGVGIRLYIKDFSRVYKSSLWPLIPFALLISNPVFHDWGTLSIVICILCFLSFSAKFYDFCSSKVLTRLTYIGRNTFPIYIFHPIFTMLSKWLLPVFSFDFTGLLHAFVTIVICILGSIGIARLMDYTRFSYIFGRRNLLR</sequence>
<dbReference type="GO" id="GO:0016747">
    <property type="term" value="F:acyltransferase activity, transferring groups other than amino-acyl groups"/>
    <property type="evidence" value="ECO:0007669"/>
    <property type="project" value="InterPro"/>
</dbReference>
<keyword evidence="4" id="KW-1185">Reference proteome</keyword>
<protein>
    <submittedName>
        <fullName evidence="3">Acyltransferase</fullName>
    </submittedName>
</protein>
<feature type="domain" description="Acyltransferase 3" evidence="2">
    <location>
        <begin position="8"/>
        <end position="291"/>
    </location>
</feature>
<dbReference type="EMBL" id="AMEP01000163">
    <property type="protein sequence ID" value="EKX96244.1"/>
    <property type="molecule type" value="Genomic_DNA"/>
</dbReference>
<dbReference type="Proteomes" id="UP000010433">
    <property type="component" value="Unassembled WGS sequence"/>
</dbReference>
<keyword evidence="1" id="KW-0472">Membrane</keyword>
<gene>
    <name evidence="3" type="ORF">HMPREF9151_02491</name>
</gene>
<feature type="transmembrane region" description="Helical" evidence="1">
    <location>
        <begin position="272"/>
        <end position="291"/>
    </location>
</feature>
<reference evidence="3 4" key="1">
    <citation type="submission" date="2012-05" db="EMBL/GenBank/DDBJ databases">
        <authorList>
            <person name="Weinstock G."/>
            <person name="Sodergren E."/>
            <person name="Lobos E.A."/>
            <person name="Fulton L."/>
            <person name="Fulton R."/>
            <person name="Courtney L."/>
            <person name="Fronick C."/>
            <person name="O'Laughlin M."/>
            <person name="Godfrey J."/>
            <person name="Wilson R.M."/>
            <person name="Miner T."/>
            <person name="Farmer C."/>
            <person name="Delehaunty K."/>
            <person name="Cordes M."/>
            <person name="Minx P."/>
            <person name="Tomlinson C."/>
            <person name="Chen J."/>
            <person name="Wollam A."/>
            <person name="Pepin K.H."/>
            <person name="Bhonagiri V."/>
            <person name="Zhang X."/>
            <person name="Suruliraj S."/>
            <person name="Warren W."/>
            <person name="Mitreva M."/>
            <person name="Mardis E.R."/>
            <person name="Wilson R.K."/>
        </authorList>
    </citation>
    <scope>NUCLEOTIDE SEQUENCE [LARGE SCALE GENOMIC DNA]</scope>
    <source>
        <strain evidence="3 4">F0055</strain>
    </source>
</reference>
<feature type="transmembrane region" description="Helical" evidence="1">
    <location>
        <begin position="63"/>
        <end position="86"/>
    </location>
</feature>
<name>L1MZ07_9BACT</name>
<evidence type="ECO:0000259" key="2">
    <source>
        <dbReference type="Pfam" id="PF01757"/>
    </source>
</evidence>
<dbReference type="InterPro" id="IPR002656">
    <property type="entry name" value="Acyl_transf_3_dom"/>
</dbReference>
<comment type="caution">
    <text evidence="3">The sequence shown here is derived from an EMBL/GenBank/DDBJ whole genome shotgun (WGS) entry which is preliminary data.</text>
</comment>
<feature type="transmembrane region" description="Helical" evidence="1">
    <location>
        <begin position="12"/>
        <end position="31"/>
    </location>
</feature>
<dbReference type="PATRIC" id="fig|1127699.3.peg.2284"/>
<dbReference type="HOGENOM" id="CLU_846366_0_0_10"/>
<dbReference type="PANTHER" id="PTHR37312">
    <property type="entry name" value="MEMBRANE-BOUND ACYLTRANSFERASE YKRP-RELATED"/>
    <property type="match status" value="1"/>
</dbReference>
<dbReference type="AlphaFoldDB" id="L1MZ07"/>
<dbReference type="InterPro" id="IPR052734">
    <property type="entry name" value="Nod_factor_acetyltransferase"/>
</dbReference>
<keyword evidence="1" id="KW-1133">Transmembrane helix</keyword>
<dbReference type="Pfam" id="PF01757">
    <property type="entry name" value="Acyl_transf_3"/>
    <property type="match status" value="1"/>
</dbReference>
<evidence type="ECO:0000256" key="1">
    <source>
        <dbReference type="SAM" id="Phobius"/>
    </source>
</evidence>
<dbReference type="PANTHER" id="PTHR37312:SF1">
    <property type="entry name" value="MEMBRANE-BOUND ACYLTRANSFERASE YKRP-RELATED"/>
    <property type="match status" value="1"/>
</dbReference>
<evidence type="ECO:0000313" key="3">
    <source>
        <dbReference type="EMBL" id="EKX96244.1"/>
    </source>
</evidence>
<dbReference type="RefSeq" id="WP_009161351.1">
    <property type="nucleotide sequence ID" value="NZ_KB290963.1"/>
</dbReference>
<keyword evidence="1" id="KW-0812">Transmembrane</keyword>
<proteinExistence type="predicted"/>
<feature type="transmembrane region" description="Helical" evidence="1">
    <location>
        <begin position="141"/>
        <end position="159"/>
    </location>
</feature>
<feature type="transmembrane region" description="Helical" evidence="1">
    <location>
        <begin position="37"/>
        <end position="56"/>
    </location>
</feature>
<evidence type="ECO:0000313" key="4">
    <source>
        <dbReference type="Proteomes" id="UP000010433"/>
    </source>
</evidence>